<dbReference type="AlphaFoldDB" id="A0A940N218"/>
<evidence type="ECO:0000259" key="2">
    <source>
        <dbReference type="Pfam" id="PF05227"/>
    </source>
</evidence>
<accession>A0A940N218</accession>
<gene>
    <name evidence="3" type="ORF">J5Y10_20265</name>
</gene>
<evidence type="ECO:0000313" key="3">
    <source>
        <dbReference type="EMBL" id="MBP0495129.1"/>
    </source>
</evidence>
<name>A0A940N218_9PROT</name>
<sequence length="90" mass="9972">MLQRAVLPAFQSAPRTDLRDPATRLPRQPARARRPGRNLVGGIAWERSKAARDARGWSDHTQKVISTLKDLGLAIWVAETGQRGYLLTGV</sequence>
<evidence type="ECO:0000256" key="1">
    <source>
        <dbReference type="SAM" id="MobiDB-lite"/>
    </source>
</evidence>
<evidence type="ECO:0000313" key="4">
    <source>
        <dbReference type="Proteomes" id="UP000677537"/>
    </source>
</evidence>
<dbReference type="InterPro" id="IPR007891">
    <property type="entry name" value="CHASE3"/>
</dbReference>
<dbReference type="EMBL" id="JAGIZA010000014">
    <property type="protein sequence ID" value="MBP0495129.1"/>
    <property type="molecule type" value="Genomic_DNA"/>
</dbReference>
<protein>
    <submittedName>
        <fullName evidence="3">CHASE3 domain-containing protein</fullName>
    </submittedName>
</protein>
<proteinExistence type="predicted"/>
<dbReference type="Pfam" id="PF05227">
    <property type="entry name" value="CHASE3"/>
    <property type="match status" value="1"/>
</dbReference>
<dbReference type="Proteomes" id="UP000677537">
    <property type="component" value="Unassembled WGS sequence"/>
</dbReference>
<organism evidence="3 4">
    <name type="scientific">Roseomonas indoligenes</name>
    <dbReference type="NCBI Taxonomy" id="2820811"/>
    <lineage>
        <taxon>Bacteria</taxon>
        <taxon>Pseudomonadati</taxon>
        <taxon>Pseudomonadota</taxon>
        <taxon>Alphaproteobacteria</taxon>
        <taxon>Acetobacterales</taxon>
        <taxon>Roseomonadaceae</taxon>
        <taxon>Roseomonas</taxon>
    </lineage>
</organism>
<comment type="caution">
    <text evidence="3">The sequence shown here is derived from an EMBL/GenBank/DDBJ whole genome shotgun (WGS) entry which is preliminary data.</text>
</comment>
<reference evidence="3" key="1">
    <citation type="submission" date="2021-03" db="EMBL/GenBank/DDBJ databases">
        <authorList>
            <person name="So Y."/>
        </authorList>
    </citation>
    <scope>NUCLEOTIDE SEQUENCE</scope>
    <source>
        <strain evidence="3">SG15</strain>
    </source>
</reference>
<keyword evidence="4" id="KW-1185">Reference proteome</keyword>
<feature type="region of interest" description="Disordered" evidence="1">
    <location>
        <begin position="1"/>
        <end position="38"/>
    </location>
</feature>
<feature type="domain" description="CHASE3" evidence="2">
    <location>
        <begin position="55"/>
        <end position="89"/>
    </location>
</feature>